<keyword evidence="3" id="KW-0342">GTP-binding</keyword>
<dbReference type="InterPro" id="IPR006703">
    <property type="entry name" value="G_AIG1"/>
</dbReference>
<feature type="domain" description="AIG1-type G" evidence="4">
    <location>
        <begin position="2"/>
        <end position="202"/>
    </location>
</feature>
<protein>
    <recommendedName>
        <fullName evidence="4">AIG1-type G domain-containing protein</fullName>
    </recommendedName>
</protein>
<comment type="similarity">
    <text evidence="1">Belongs to the TRAFAC class TrmE-Era-EngA-EngB-Septin-like GTPase superfamily. AIG1/Toc34/Toc159-like paraseptin GTPase family. IAN subfamily.</text>
</comment>
<dbReference type="Pfam" id="PF04548">
    <property type="entry name" value="AIG1"/>
    <property type="match status" value="1"/>
</dbReference>
<dbReference type="PANTHER" id="PTHR10903">
    <property type="entry name" value="GTPASE, IMAP FAMILY MEMBER-RELATED"/>
    <property type="match status" value="1"/>
</dbReference>
<dbReference type="InterPro" id="IPR027417">
    <property type="entry name" value="P-loop_NTPase"/>
</dbReference>
<dbReference type="PANTHER" id="PTHR10903:SF170">
    <property type="entry name" value="GTPASE IMAP FAMILY MEMBER 7"/>
    <property type="match status" value="1"/>
</dbReference>
<evidence type="ECO:0000313" key="5">
    <source>
        <dbReference type="EMBL" id="KAG5264165.1"/>
    </source>
</evidence>
<name>A0AAV6FN66_9TELE</name>
<evidence type="ECO:0000256" key="1">
    <source>
        <dbReference type="ARBA" id="ARBA00008535"/>
    </source>
</evidence>
<keyword evidence="2" id="KW-0547">Nucleotide-binding</keyword>
<organism evidence="5 6">
    <name type="scientific">Alosa alosa</name>
    <name type="common">allis shad</name>
    <dbReference type="NCBI Taxonomy" id="278164"/>
    <lineage>
        <taxon>Eukaryota</taxon>
        <taxon>Metazoa</taxon>
        <taxon>Chordata</taxon>
        <taxon>Craniata</taxon>
        <taxon>Vertebrata</taxon>
        <taxon>Euteleostomi</taxon>
        <taxon>Actinopterygii</taxon>
        <taxon>Neopterygii</taxon>
        <taxon>Teleostei</taxon>
        <taxon>Clupei</taxon>
        <taxon>Clupeiformes</taxon>
        <taxon>Clupeoidei</taxon>
        <taxon>Clupeidae</taxon>
        <taxon>Alosa</taxon>
    </lineage>
</organism>
<dbReference type="InterPro" id="IPR045058">
    <property type="entry name" value="GIMA/IAN/Toc"/>
</dbReference>
<evidence type="ECO:0000313" key="6">
    <source>
        <dbReference type="Proteomes" id="UP000823561"/>
    </source>
</evidence>
<dbReference type="SUPFAM" id="SSF52540">
    <property type="entry name" value="P-loop containing nucleoside triphosphate hydrolases"/>
    <property type="match status" value="1"/>
</dbReference>
<dbReference type="FunFam" id="3.40.50.300:FF:000366">
    <property type="entry name" value="GTPase, IMAP family member 2"/>
    <property type="match status" value="1"/>
</dbReference>
<dbReference type="Gene3D" id="3.40.50.300">
    <property type="entry name" value="P-loop containing nucleotide triphosphate hydrolases"/>
    <property type="match status" value="1"/>
</dbReference>
<dbReference type="PROSITE" id="PS51720">
    <property type="entry name" value="G_AIG1"/>
    <property type="match status" value="1"/>
</dbReference>
<comment type="caution">
    <text evidence="5">The sequence shown here is derived from an EMBL/GenBank/DDBJ whole genome shotgun (WGS) entry which is preliminary data.</text>
</comment>
<dbReference type="CDD" id="cd01852">
    <property type="entry name" value="AIG1"/>
    <property type="match status" value="1"/>
</dbReference>
<keyword evidence="6" id="KW-1185">Reference proteome</keyword>
<dbReference type="GO" id="GO:0005525">
    <property type="term" value="F:GTP binding"/>
    <property type="evidence" value="ECO:0007669"/>
    <property type="project" value="UniProtKB-KW"/>
</dbReference>
<sequence>MNDTVRIVLVGKTGVGKSSTANTILGKKAFVAQANATSVTRHCSQETGMVCDHSVTLVDTPGLFDTSVPNEVIEAEIGKCVTILAPGPHVFFIVVAVGRFTREEKEAVDVIKQIFGADISDFAIVVLTRGDDLEADDMRVEDFFQKAGSDLKSLIKQCGGRYHALNNRSKDSEQVIKLMEKVQALMKQNGKCYTSILFEMATKVRELEKKVEEEKIKKNHDLMKIMEMNNERQMKMMEMQTETMKALANRPVVTTSGCTIS</sequence>
<reference evidence="5" key="1">
    <citation type="submission" date="2020-10" db="EMBL/GenBank/DDBJ databases">
        <title>Chromosome-scale genome assembly of the Allis shad, Alosa alosa.</title>
        <authorList>
            <person name="Margot Z."/>
            <person name="Christophe K."/>
            <person name="Cabau C."/>
            <person name="Louis A."/>
            <person name="Berthelot C."/>
            <person name="Parey E."/>
            <person name="Roest Crollius H."/>
            <person name="Montfort J."/>
            <person name="Robinson-Rechavi M."/>
            <person name="Bucao C."/>
            <person name="Bouchez O."/>
            <person name="Gislard M."/>
            <person name="Lluch J."/>
            <person name="Milhes M."/>
            <person name="Lampietro C."/>
            <person name="Lopez Roques C."/>
            <person name="Donnadieu C."/>
            <person name="Braasch I."/>
            <person name="Desvignes T."/>
            <person name="Postlethwait J."/>
            <person name="Bobe J."/>
            <person name="Guiguen Y."/>
        </authorList>
    </citation>
    <scope>NUCLEOTIDE SEQUENCE</scope>
    <source>
        <strain evidence="5">M-15738</strain>
        <tissue evidence="5">Blood</tissue>
    </source>
</reference>
<gene>
    <name evidence="5" type="ORF">AALO_G00272860</name>
</gene>
<dbReference type="Proteomes" id="UP000823561">
    <property type="component" value="Chromosome 21"/>
</dbReference>
<dbReference type="EMBL" id="JADWDJ010000021">
    <property type="protein sequence ID" value="KAG5264165.1"/>
    <property type="molecule type" value="Genomic_DNA"/>
</dbReference>
<evidence type="ECO:0000256" key="3">
    <source>
        <dbReference type="ARBA" id="ARBA00023134"/>
    </source>
</evidence>
<evidence type="ECO:0000259" key="4">
    <source>
        <dbReference type="PROSITE" id="PS51720"/>
    </source>
</evidence>
<evidence type="ECO:0000256" key="2">
    <source>
        <dbReference type="ARBA" id="ARBA00022741"/>
    </source>
</evidence>
<accession>A0AAV6FN66</accession>
<dbReference type="AlphaFoldDB" id="A0AAV6FN66"/>
<proteinExistence type="inferred from homology"/>